<reference evidence="2" key="1">
    <citation type="submission" date="2020-09" db="EMBL/GenBank/DDBJ databases">
        <title>Hoyosella lacisalsi sp. nov., a halotolerant actinobacterium isolated from soil of Lake Gudzhirganskoe.</title>
        <authorList>
            <person name="Yang Q."/>
            <person name="Guo P.Y."/>
            <person name="Liu S.W."/>
            <person name="Li F.N."/>
            <person name="Sun C.H."/>
        </authorList>
    </citation>
    <scope>NUCLEOTIDE SEQUENCE</scope>
    <source>
        <strain evidence="2">G463</strain>
    </source>
</reference>
<evidence type="ECO:0000256" key="1">
    <source>
        <dbReference type="SAM" id="MobiDB-lite"/>
    </source>
</evidence>
<dbReference type="AlphaFoldDB" id="A0A927JBQ4"/>
<gene>
    <name evidence="2" type="ORF">HT102_06510</name>
</gene>
<proteinExistence type="predicted"/>
<accession>A0A927JBQ4</accession>
<keyword evidence="3" id="KW-1185">Reference proteome</keyword>
<feature type="region of interest" description="Disordered" evidence="1">
    <location>
        <begin position="918"/>
        <end position="941"/>
    </location>
</feature>
<organism evidence="2 3">
    <name type="scientific">Lolliginicoccus lacisalsi</name>
    <dbReference type="NCBI Taxonomy" id="2742202"/>
    <lineage>
        <taxon>Bacteria</taxon>
        <taxon>Bacillati</taxon>
        <taxon>Actinomycetota</taxon>
        <taxon>Actinomycetes</taxon>
        <taxon>Mycobacteriales</taxon>
        <taxon>Hoyosellaceae</taxon>
        <taxon>Lolliginicoccus</taxon>
    </lineage>
</organism>
<sequence length="1169" mass="126550">MTQGGSSLSGREAATIGNWLSDREYETTRVLERATLVIEAHPGIEAVEAISAAYSQYSARTAGPSLAAGAALVRKYPALTLLLLVMHASGESRTSDFWDRYWTHLGLPREAKAETELRQAVPKLIRRFGLAEFPRLRSRYVQLIGMQAGIPLPCLRGLVDVMIDHLARGGEPNGAAFTHWLTDPRKPHRLARVDIPVRTFVTEGGQYAIDLVDRIIDVVAIALGNPTTWQQHQDSIEDSSKLPKALFAELATVLADCDLAAAAAEGLFDSDGHIEPPRLRLDTSDGSVQLLIPSPPARPEDRWQVSADGDITDVLTPEPLISSDGARASAPHANYPVLGPARHVTVEHSSIPRRFVFPLVDPKDPLVLFSDGGKLLPPRQPIPLGTVHALVPRGHHLVDAATRDPIEADEQRGNPVGWHDWKLLVVDTTSIAALQLLKDDALIGTPRAVRRGYLPEVLLAEPIRGVTAANGSPLYNERPAAWLPADAVGSATQWLVGSRRLGAVTWVANYAWTLEDEELTCDPFEDVPEGLLGTYEIVIRGPLGTDIRKVVHLAEGFAATAEPDYRVPTKDGLSNATITLQADPPLEVDPTTITVAGDDADSIAVLTGPDSPGIAVVISPPRAETRLGRPGEPGLWSSVPHVITPADLDSDDTLAYRVPASTDINTWVELRDRTGKTRMQEPPSYNEHADAFEVELRTLREGMGRLRSARIVAVVQAEDEAPHDVLLATVRPAELLSGLRLVDGTLVLDDLADVTGITVQAWLETAPWHAPATLPVRDDTAELPEEFREAGPLRVRVLVQDHHNPVLPPATPPAGATRIEQAGWHRSSDHALEALSRFIAGDAGLPTGMEPGPQAWTALQALASANDDAHAEASSGLRALLAEQPREALVALTHSTVPIAEQPALTIETGVVRGRFTASNRQREDEAAASEPASPEARAATIGANPWATCLATLDDLLHARRGSDSWVQAREELAEHGGDALIRVLDSGRDTELAKALFDHTTVMLHHMPAEQVDKIFDVARIIPGAVLDVDTRVSAIAETFAMREQWVATGTHTELIVRSKKFIRAIRKAGKQFYDQISIRSDALGTADTQSHPWLMLPMVSLIMALLARLEAHGALKPGMFDEQITRAWADLARICPQLVRIDLVFAEALIAHARLEAGADWEAASA</sequence>
<feature type="compositionally biased region" description="Low complexity" evidence="1">
    <location>
        <begin position="929"/>
        <end position="940"/>
    </location>
</feature>
<dbReference type="Proteomes" id="UP000642993">
    <property type="component" value="Unassembled WGS sequence"/>
</dbReference>
<name>A0A927JBQ4_9ACTN</name>
<dbReference type="EMBL" id="JACYWE010000003">
    <property type="protein sequence ID" value="MBD8506131.1"/>
    <property type="molecule type" value="Genomic_DNA"/>
</dbReference>
<evidence type="ECO:0000313" key="2">
    <source>
        <dbReference type="EMBL" id="MBD8506131.1"/>
    </source>
</evidence>
<dbReference type="RefSeq" id="WP_192038598.1">
    <property type="nucleotide sequence ID" value="NZ_JACYWE010000003.1"/>
</dbReference>
<protein>
    <submittedName>
        <fullName evidence="2">Uncharacterized protein</fullName>
    </submittedName>
</protein>
<comment type="caution">
    <text evidence="2">The sequence shown here is derived from an EMBL/GenBank/DDBJ whole genome shotgun (WGS) entry which is preliminary data.</text>
</comment>
<evidence type="ECO:0000313" key="3">
    <source>
        <dbReference type="Proteomes" id="UP000642993"/>
    </source>
</evidence>